<reference evidence="1" key="1">
    <citation type="submission" date="2020-05" db="EMBL/GenBank/DDBJ databases">
        <authorList>
            <person name="Chiriac C."/>
            <person name="Salcher M."/>
            <person name="Ghai R."/>
            <person name="Kavagutti S V."/>
        </authorList>
    </citation>
    <scope>NUCLEOTIDE SEQUENCE</scope>
</reference>
<evidence type="ECO:0000313" key="1">
    <source>
        <dbReference type="EMBL" id="CAB4600481.1"/>
    </source>
</evidence>
<organism evidence="1">
    <name type="scientific">freshwater metagenome</name>
    <dbReference type="NCBI Taxonomy" id="449393"/>
    <lineage>
        <taxon>unclassified sequences</taxon>
        <taxon>metagenomes</taxon>
        <taxon>ecological metagenomes</taxon>
    </lineage>
</organism>
<gene>
    <name evidence="1" type="ORF">UFOPK1835_00355</name>
</gene>
<sequence>MTRADYSSLSPSDAQVALRSYPRRYAALLGEPGTEIAESAAQQLGSDGVSALELAVDSIRAWTLLGRALHQVELTESPVLHPAVADPGLRQWDQPIREDISSVNEQIADGAAELADAIASVHGDRWNRTGITAGGGSITAISIVQEAVRVGAENLGRIERTLASLR</sequence>
<dbReference type="EMBL" id="CAEZUP010000009">
    <property type="protein sequence ID" value="CAB4600481.1"/>
    <property type="molecule type" value="Genomic_DNA"/>
</dbReference>
<dbReference type="AlphaFoldDB" id="A0A6J6GGL9"/>
<protein>
    <submittedName>
        <fullName evidence="1">Unannotated protein</fullName>
    </submittedName>
</protein>
<proteinExistence type="predicted"/>
<name>A0A6J6GGL9_9ZZZZ</name>
<accession>A0A6J6GGL9</accession>